<comment type="caution">
    <text evidence="1">The sequence shown here is derived from an EMBL/GenBank/DDBJ whole genome shotgun (WGS) entry which is preliminary data.</text>
</comment>
<evidence type="ECO:0000313" key="2">
    <source>
        <dbReference type="Proteomes" id="UP000475214"/>
    </source>
</evidence>
<dbReference type="Pfam" id="PF01042">
    <property type="entry name" value="Ribonuc_L-PSP"/>
    <property type="match status" value="1"/>
</dbReference>
<sequence length="147" mass="14740">MATVAPVAPTPLGADAVIDAVVVDGGTAYVSGQVAFAGAQGPLLGKVGVDVDTEKAAAEAGTAVANGLYRLIETFGSLDAVQRALKLTVFVNSTPEYTDHPAVANGASRVLLDVLGERGRHARSAVGVASLPLGVPVEVELVVKVAP</sequence>
<dbReference type="PANTHER" id="PTHR43760:SF1">
    <property type="entry name" value="ENDORIBONUCLEASE L-PSP_CHORISMATE MUTASE-LIKE DOMAIN-CONTAINING PROTEIN"/>
    <property type="match status" value="1"/>
</dbReference>
<evidence type="ECO:0000313" key="1">
    <source>
        <dbReference type="EMBL" id="NEE01893.1"/>
    </source>
</evidence>
<protein>
    <submittedName>
        <fullName evidence="1">RidA family protein</fullName>
    </submittedName>
</protein>
<dbReference type="CDD" id="cd02199">
    <property type="entry name" value="YjgF_YER057c_UK114_like_1"/>
    <property type="match status" value="1"/>
</dbReference>
<organism evidence="1 2">
    <name type="scientific">Phytoactinopolyspora halotolerans</name>
    <dbReference type="NCBI Taxonomy" id="1981512"/>
    <lineage>
        <taxon>Bacteria</taxon>
        <taxon>Bacillati</taxon>
        <taxon>Actinomycetota</taxon>
        <taxon>Actinomycetes</taxon>
        <taxon>Jiangellales</taxon>
        <taxon>Jiangellaceae</taxon>
        <taxon>Phytoactinopolyspora</taxon>
    </lineage>
</organism>
<dbReference type="InterPro" id="IPR013813">
    <property type="entry name" value="Endoribo_LPSP/chorism_mut-like"/>
</dbReference>
<dbReference type="AlphaFoldDB" id="A0A6L9SA34"/>
<dbReference type="InterPro" id="IPR035959">
    <property type="entry name" value="RutC-like_sf"/>
</dbReference>
<dbReference type="SUPFAM" id="SSF55298">
    <property type="entry name" value="YjgF-like"/>
    <property type="match status" value="1"/>
</dbReference>
<dbReference type="EMBL" id="JAAGOA010000012">
    <property type="protein sequence ID" value="NEE01893.1"/>
    <property type="molecule type" value="Genomic_DNA"/>
</dbReference>
<dbReference type="Proteomes" id="UP000475214">
    <property type="component" value="Unassembled WGS sequence"/>
</dbReference>
<accession>A0A6L9SA34</accession>
<dbReference type="PANTHER" id="PTHR43760">
    <property type="entry name" value="ENDORIBONUCLEASE-RELATED"/>
    <property type="match status" value="1"/>
</dbReference>
<keyword evidence="2" id="KW-1185">Reference proteome</keyword>
<reference evidence="1 2" key="1">
    <citation type="submission" date="2020-02" db="EMBL/GenBank/DDBJ databases">
        <authorList>
            <person name="Li X.-J."/>
            <person name="Han X.-M."/>
        </authorList>
    </citation>
    <scope>NUCLEOTIDE SEQUENCE [LARGE SCALE GENOMIC DNA]</scope>
    <source>
        <strain evidence="1 2">CCTCC AB 2017055</strain>
    </source>
</reference>
<proteinExistence type="predicted"/>
<dbReference type="Gene3D" id="3.30.1330.40">
    <property type="entry name" value="RutC-like"/>
    <property type="match status" value="1"/>
</dbReference>
<name>A0A6L9SA34_9ACTN</name>
<gene>
    <name evidence="1" type="ORF">G1H10_17100</name>
</gene>
<dbReference type="InterPro" id="IPR006175">
    <property type="entry name" value="YjgF/YER057c/UK114"/>
</dbReference>